<dbReference type="EMBL" id="MNAD01000595">
    <property type="protein sequence ID" value="OJT11671.1"/>
    <property type="molecule type" value="Genomic_DNA"/>
</dbReference>
<dbReference type="GO" id="GO:0070628">
    <property type="term" value="F:proteasome binding"/>
    <property type="evidence" value="ECO:0007669"/>
    <property type="project" value="InterPro"/>
</dbReference>
<dbReference type="Proteomes" id="UP000184267">
    <property type="component" value="Unassembled WGS sequence"/>
</dbReference>
<keyword evidence="4" id="KW-0488">Methylation</keyword>
<evidence type="ECO:0000259" key="12">
    <source>
        <dbReference type="Pfam" id="PF08577"/>
    </source>
</evidence>
<keyword evidence="9" id="KW-0007">Acetylation</keyword>
<dbReference type="GO" id="GO:0000502">
    <property type="term" value="C:proteasome complex"/>
    <property type="evidence" value="ECO:0007669"/>
    <property type="project" value="UniProtKB-KW"/>
</dbReference>
<reference evidence="14 15" key="1">
    <citation type="submission" date="2016-10" db="EMBL/GenBank/DDBJ databases">
        <title>Genome sequence of the basidiomycete white-rot fungus Trametes pubescens.</title>
        <authorList>
            <person name="Makela M.R."/>
            <person name="Granchi Z."/>
            <person name="Peng M."/>
            <person name="De Vries R.P."/>
            <person name="Grigoriev I."/>
            <person name="Riley R."/>
            <person name="Hilden K."/>
        </authorList>
    </citation>
    <scope>NUCLEOTIDE SEQUENCE [LARGE SCALE GENOMIC DNA]</scope>
    <source>
        <strain evidence="14 15">FBCC735</strain>
    </source>
</reference>
<evidence type="ECO:0000256" key="7">
    <source>
        <dbReference type="ARBA" id="ARBA00022824"/>
    </source>
</evidence>
<dbReference type="STRING" id="154538.A0A1M2VVP5"/>
<dbReference type="PANTHER" id="PTHR13266">
    <property type="entry name" value="PROTEASOME INHIBITOR"/>
    <property type="match status" value="1"/>
</dbReference>
<evidence type="ECO:0000256" key="6">
    <source>
        <dbReference type="ARBA" id="ARBA00022553"/>
    </source>
</evidence>
<dbReference type="OMA" id="GHACMVA"/>
<feature type="compositionally biased region" description="Pro residues" evidence="11">
    <location>
        <begin position="191"/>
        <end position="206"/>
    </location>
</feature>
<dbReference type="InterPro" id="IPR045128">
    <property type="entry name" value="PI31-like"/>
</dbReference>
<dbReference type="GO" id="GO:0043161">
    <property type="term" value="P:proteasome-mediated ubiquitin-dependent protein catabolic process"/>
    <property type="evidence" value="ECO:0007669"/>
    <property type="project" value="InterPro"/>
</dbReference>
<comment type="subcellular location">
    <subcellularLocation>
        <location evidence="2">Cytoplasm</location>
    </subcellularLocation>
    <subcellularLocation>
        <location evidence="1">Endoplasmic reticulum</location>
    </subcellularLocation>
</comment>
<feature type="compositionally biased region" description="Gly residues" evidence="11">
    <location>
        <begin position="309"/>
        <end position="318"/>
    </location>
</feature>
<proteinExistence type="inferred from homology"/>
<dbReference type="InterPro" id="IPR021625">
    <property type="entry name" value="PI31_Prot_N"/>
</dbReference>
<sequence length="337" mass="36025">MSANILDASALLHALPKVLPAKNKKLESSQDGIAALVHTAFTVLGFRLLGIDESGPTRTYEDNVLPEEWNQHGPGNYALRYKHEQSSLEFLVKVVKLGSRTLINSIAIETDKAATLDISTSDFTSPSFFPHDLSASDAPPLVHGFISSNRIDDFISQLKLSTLQKLMPGLRKDGYTEQPETNAGPSQPRAPEAPPARPRPEQPPYAPEDIYPRMPPRSPLEIGRRDRDPFPSNPFAPPPLFPGSSGDGMFVGPNHPIFGPGMRGPGSSGRGPWGGDGFLPPMGAPPGARFDPIGPGAFPGAPPFPGQGNPRGGRGPLGGQNPDNDEFMPPGYGDMFS</sequence>
<evidence type="ECO:0000313" key="15">
    <source>
        <dbReference type="Proteomes" id="UP000184267"/>
    </source>
</evidence>
<evidence type="ECO:0000256" key="4">
    <source>
        <dbReference type="ARBA" id="ARBA00022481"/>
    </source>
</evidence>
<keyword evidence="8 14" id="KW-0647">Proteasome</keyword>
<evidence type="ECO:0000256" key="10">
    <source>
        <dbReference type="ARBA" id="ARBA00024805"/>
    </source>
</evidence>
<feature type="region of interest" description="Disordered" evidence="11">
    <location>
        <begin position="278"/>
        <end position="337"/>
    </location>
</feature>
<comment type="caution">
    <text evidence="14">The sequence shown here is derived from an EMBL/GenBank/DDBJ whole genome shotgun (WGS) entry which is preliminary data.</text>
</comment>
<keyword evidence="6" id="KW-0597">Phosphoprotein</keyword>
<keyword evidence="15" id="KW-1185">Reference proteome</keyword>
<comment type="similarity">
    <text evidence="3">Belongs to the proteasome inhibitor PI31 family.</text>
</comment>
<accession>A0A1M2VVP5</accession>
<feature type="domain" description="PI31 proteasome regulator C-terminal" evidence="12">
    <location>
        <begin position="222"/>
        <end position="295"/>
    </location>
</feature>
<dbReference type="GO" id="GO:0005783">
    <property type="term" value="C:endoplasmic reticulum"/>
    <property type="evidence" value="ECO:0007669"/>
    <property type="project" value="UniProtKB-SubCell"/>
</dbReference>
<evidence type="ECO:0000256" key="5">
    <source>
        <dbReference type="ARBA" id="ARBA00022490"/>
    </source>
</evidence>
<organism evidence="14 15">
    <name type="scientific">Trametes pubescens</name>
    <name type="common">White-rot fungus</name>
    <dbReference type="NCBI Taxonomy" id="154538"/>
    <lineage>
        <taxon>Eukaryota</taxon>
        <taxon>Fungi</taxon>
        <taxon>Dikarya</taxon>
        <taxon>Basidiomycota</taxon>
        <taxon>Agaricomycotina</taxon>
        <taxon>Agaricomycetes</taxon>
        <taxon>Polyporales</taxon>
        <taxon>Polyporaceae</taxon>
        <taxon>Trametes</taxon>
    </lineage>
</organism>
<evidence type="ECO:0000259" key="13">
    <source>
        <dbReference type="Pfam" id="PF11566"/>
    </source>
</evidence>
<comment type="function">
    <text evidence="10">Plays an important role in control of proteasome function. Inhibits the hydrolysis of protein and peptide substrates by the 20S proteasome. Also inhibits the activation of the proteasome by the proteasome regulatory proteins PA700 and PA28.</text>
</comment>
<keyword evidence="5" id="KW-0963">Cytoplasm</keyword>
<evidence type="ECO:0000256" key="2">
    <source>
        <dbReference type="ARBA" id="ARBA00004496"/>
    </source>
</evidence>
<protein>
    <submittedName>
        <fullName evidence="14">Proteasome inhibitor PI31 subunit</fullName>
    </submittedName>
</protein>
<dbReference type="GO" id="GO:0004866">
    <property type="term" value="F:endopeptidase inhibitor activity"/>
    <property type="evidence" value="ECO:0007669"/>
    <property type="project" value="InterPro"/>
</dbReference>
<dbReference type="InterPro" id="IPR013886">
    <property type="entry name" value="PI31_Prot_C"/>
</dbReference>
<gene>
    <name evidence="14" type="ORF">TRAPUB_11813</name>
</gene>
<dbReference type="OrthoDB" id="68090at2759"/>
<dbReference type="Gene3D" id="3.40.1000.30">
    <property type="match status" value="1"/>
</dbReference>
<dbReference type="Pfam" id="PF08577">
    <property type="entry name" value="PI31_Prot_C"/>
    <property type="match status" value="1"/>
</dbReference>
<evidence type="ECO:0000256" key="11">
    <source>
        <dbReference type="SAM" id="MobiDB-lite"/>
    </source>
</evidence>
<keyword evidence="7" id="KW-0256">Endoplasmic reticulum</keyword>
<dbReference type="Pfam" id="PF11566">
    <property type="entry name" value="PI31_Prot_N"/>
    <property type="match status" value="1"/>
</dbReference>
<dbReference type="AlphaFoldDB" id="A0A1M2VVP5"/>
<evidence type="ECO:0000256" key="1">
    <source>
        <dbReference type="ARBA" id="ARBA00004240"/>
    </source>
</evidence>
<evidence type="ECO:0000256" key="9">
    <source>
        <dbReference type="ARBA" id="ARBA00022990"/>
    </source>
</evidence>
<evidence type="ECO:0000256" key="3">
    <source>
        <dbReference type="ARBA" id="ARBA00006405"/>
    </source>
</evidence>
<feature type="compositionally biased region" description="Pro residues" evidence="11">
    <location>
        <begin position="231"/>
        <end position="241"/>
    </location>
</feature>
<evidence type="ECO:0000256" key="8">
    <source>
        <dbReference type="ARBA" id="ARBA00022942"/>
    </source>
</evidence>
<feature type="domain" description="PI31 proteasome regulator N-terminal" evidence="13">
    <location>
        <begin position="23"/>
        <end position="173"/>
    </location>
</feature>
<dbReference type="PANTHER" id="PTHR13266:SF1">
    <property type="entry name" value="PROTEASOME INHIBITOR PI31 SUBUNIT"/>
    <property type="match status" value="1"/>
</dbReference>
<evidence type="ECO:0000313" key="14">
    <source>
        <dbReference type="EMBL" id="OJT11671.1"/>
    </source>
</evidence>
<name>A0A1M2VVP5_TRAPU</name>
<feature type="region of interest" description="Disordered" evidence="11">
    <location>
        <begin position="169"/>
        <end position="248"/>
    </location>
</feature>